<dbReference type="OrthoDB" id="5974632at2759"/>
<feature type="region of interest" description="Disordered" evidence="1">
    <location>
        <begin position="1948"/>
        <end position="1968"/>
    </location>
</feature>
<dbReference type="RefSeq" id="XP_028915748.1">
    <property type="nucleotide sequence ID" value="XM_029059915.2"/>
</dbReference>
<feature type="region of interest" description="Disordered" evidence="1">
    <location>
        <begin position="2009"/>
        <end position="2055"/>
    </location>
</feature>
<dbReference type="Pfam" id="PF15392">
    <property type="entry name" value="Joubert"/>
    <property type="match status" value="1"/>
</dbReference>
<dbReference type="CTD" id="65250"/>
<name>A0A6I8PDX7_ORNAN</name>
<dbReference type="RefSeq" id="XP_028915746.1">
    <property type="nucleotide sequence ID" value="XM_029059913.2"/>
</dbReference>
<feature type="region of interest" description="Disordered" evidence="1">
    <location>
        <begin position="3085"/>
        <end position="3151"/>
    </location>
</feature>
<dbReference type="InterPro" id="IPR028236">
    <property type="entry name" value="CPLANE1"/>
</dbReference>
<dbReference type="PANTHER" id="PTHR14492">
    <property type="entry name" value="JBTS17"/>
    <property type="match status" value="1"/>
</dbReference>
<feature type="region of interest" description="Disordered" evidence="1">
    <location>
        <begin position="2781"/>
        <end position="2805"/>
    </location>
</feature>
<feature type="compositionally biased region" description="Basic and acidic residues" evidence="1">
    <location>
        <begin position="2126"/>
        <end position="2144"/>
    </location>
</feature>
<reference evidence="2 3" key="1">
    <citation type="journal article" date="2008" name="Nature">
        <title>Genome analysis of the platypus reveals unique signatures of evolution.</title>
        <authorList>
            <person name="Warren W.C."/>
            <person name="Hillier L.W."/>
            <person name="Marshall Graves J.A."/>
            <person name="Birney E."/>
            <person name="Ponting C.P."/>
            <person name="Grutzner F."/>
            <person name="Belov K."/>
            <person name="Miller W."/>
            <person name="Clarke L."/>
            <person name="Chinwalla A.T."/>
            <person name="Yang S.P."/>
            <person name="Heger A."/>
            <person name="Locke D.P."/>
            <person name="Miethke P."/>
            <person name="Waters P.D."/>
            <person name="Veyrunes F."/>
            <person name="Fulton L."/>
            <person name="Fulton B."/>
            <person name="Graves T."/>
            <person name="Wallis J."/>
            <person name="Puente X.S."/>
            <person name="Lopez-Otin C."/>
            <person name="Ordonez G.R."/>
            <person name="Eichler E.E."/>
            <person name="Chen L."/>
            <person name="Cheng Z."/>
            <person name="Deakin J.E."/>
            <person name="Alsop A."/>
            <person name="Thompson K."/>
            <person name="Kirby P."/>
            <person name="Papenfuss A.T."/>
            <person name="Wakefield M.J."/>
            <person name="Olender T."/>
            <person name="Lancet D."/>
            <person name="Huttley G.A."/>
            <person name="Smit A.F."/>
            <person name="Pask A."/>
            <person name="Temple-Smith P."/>
            <person name="Batzer M.A."/>
            <person name="Walker J.A."/>
            <person name="Konkel M.K."/>
            <person name="Harris R.S."/>
            <person name="Whittington C.M."/>
            <person name="Wong E.S."/>
            <person name="Gemmell N.J."/>
            <person name="Buschiazzo E."/>
            <person name="Vargas Jentzsch I.M."/>
            <person name="Merkel A."/>
            <person name="Schmitz J."/>
            <person name="Zemann A."/>
            <person name="Churakov G."/>
            <person name="Kriegs J.O."/>
            <person name="Brosius J."/>
            <person name="Murchison E.P."/>
            <person name="Sachidanandam R."/>
            <person name="Smith C."/>
            <person name="Hannon G.J."/>
            <person name="Tsend-Ayush E."/>
            <person name="McMillan D."/>
            <person name="Attenborough R."/>
            <person name="Rens W."/>
            <person name="Ferguson-Smith M."/>
            <person name="Lefevre C.M."/>
            <person name="Sharp J.A."/>
            <person name="Nicholas K.R."/>
            <person name="Ray D.A."/>
            <person name="Kube M."/>
            <person name="Reinhardt R."/>
            <person name="Pringle T.H."/>
            <person name="Taylor J."/>
            <person name="Jones R.C."/>
            <person name="Nixon B."/>
            <person name="Dacheux J.L."/>
            <person name="Niwa H."/>
            <person name="Sekita Y."/>
            <person name="Huang X."/>
            <person name="Stark A."/>
            <person name="Kheradpour P."/>
            <person name="Kellis M."/>
            <person name="Flicek P."/>
            <person name="Chen Y."/>
            <person name="Webber C."/>
            <person name="Hardison R."/>
            <person name="Nelson J."/>
            <person name="Hallsworth-Pepin K."/>
            <person name="Delehaunty K."/>
            <person name="Markovic C."/>
            <person name="Minx P."/>
            <person name="Feng Y."/>
            <person name="Kremitzki C."/>
            <person name="Mitreva M."/>
            <person name="Glasscock J."/>
            <person name="Wylie T."/>
            <person name="Wohldmann P."/>
            <person name="Thiru P."/>
            <person name="Nhan M.N."/>
            <person name="Pohl C.S."/>
            <person name="Smith S.M."/>
            <person name="Hou S."/>
            <person name="Nefedov M."/>
            <person name="de Jong P.J."/>
            <person name="Renfree M.B."/>
            <person name="Mardis E.R."/>
            <person name="Wilson R.K."/>
        </authorList>
    </citation>
    <scope>NUCLEOTIDE SEQUENCE [LARGE SCALE GENOMIC DNA]</scope>
    <source>
        <strain evidence="2 3">Glennie</strain>
    </source>
</reference>
<feature type="compositionally biased region" description="Polar residues" evidence="1">
    <location>
        <begin position="2145"/>
        <end position="2166"/>
    </location>
</feature>
<feature type="compositionally biased region" description="Polar residues" evidence="1">
    <location>
        <begin position="2106"/>
        <end position="2117"/>
    </location>
</feature>
<dbReference type="GO" id="GO:0060271">
    <property type="term" value="P:cilium assembly"/>
    <property type="evidence" value="ECO:0000318"/>
    <property type="project" value="GO_Central"/>
</dbReference>
<dbReference type="Proteomes" id="UP000002279">
    <property type="component" value="Chromosome 3"/>
</dbReference>
<proteinExistence type="predicted"/>
<dbReference type="RefSeq" id="XP_039767466.1">
    <property type="nucleotide sequence ID" value="XM_039911532.1"/>
</dbReference>
<evidence type="ECO:0000313" key="3">
    <source>
        <dbReference type="Proteomes" id="UP000002279"/>
    </source>
</evidence>
<feature type="compositionally biased region" description="Polar residues" evidence="1">
    <location>
        <begin position="2017"/>
        <end position="2030"/>
    </location>
</feature>
<feature type="compositionally biased region" description="Polar residues" evidence="1">
    <location>
        <begin position="2037"/>
        <end position="2052"/>
    </location>
</feature>
<feature type="region of interest" description="Disordered" evidence="1">
    <location>
        <begin position="2312"/>
        <end position="2334"/>
    </location>
</feature>
<protein>
    <submittedName>
        <fullName evidence="2">Ciliosis and planar polarity effector complex subunit 1</fullName>
    </submittedName>
</protein>
<dbReference type="RefSeq" id="XP_028915749.1">
    <property type="nucleotide sequence ID" value="XM_029059916.2"/>
</dbReference>
<feature type="compositionally biased region" description="Basic and acidic residues" evidence="1">
    <location>
        <begin position="2465"/>
        <end position="2485"/>
    </location>
</feature>
<feature type="compositionally biased region" description="Polar residues" evidence="1">
    <location>
        <begin position="2182"/>
        <end position="2195"/>
    </location>
</feature>
<dbReference type="KEGG" id="oaa:100077841"/>
<dbReference type="FunCoup" id="A0A6I8PDX7">
    <property type="interactions" value="231"/>
</dbReference>
<sequence>MLIRMEIKLDVVISTSIKQRKPWPKISWLGQENEATFLLDGKDINEIDLLSGRTKKKIPRLQSLLKNVVVLATSRNGAWLAGLLSSGDLFLWNKDQDCLKTISASEESTKMTSAAQECFIKLHLYVSGDGKRVLLTTPSGFILLWECLGTKYDIDSQNPLLLGRWSQITPEESVPFPSTEDKEAVVNAIFIDNETLGDCCLCSFIFYSSECLMLTFLAVRWHASVYSSFSSLPYQVFWAQQKCVLSSLVPQCESVKSRGALISSFADDGLLLAITINQRDPKATQVLFINTVNFVTTSSDLKGCSNKNPVVPSRLIRSYWVGDTSWTHDSLFLACMLKRGSLVLLTYLGEMLTLVTSGCCVEFGPAEFIPLHPLITYRPQQCALQDSNHKLNSSASDNDPMRQRFSVTTHSRLPYLIVSDGYMVTVLKFLENLSPTVLMKSLLLDSTQRLEKIHQGLMISKTKGKSLGLQTLASLKSSLLTHQGNKASTFSTIPKFLQKEEETGKFTEKTADIQDYEEEESDKRFSKSLNFWSLKLNSSFSTVEEGRLEFASMFDTIHATDNIRQKGCTVSELNSIQKNLLAAWSLGISKNIEEKSKMLNYTVVCITHFLYILQFTKCPSPKPGLFLNQTTKHNAWLQCVFHLFHQYLSIQYWDMRYKQDMGHLVKLTSQTLQLMFIQPKQDRLFSETLLGGFHLLKMVSENLNVTYNLQNEVISSSADINRMVNFDSLVVPIFQEFHGNHSQKMRSWDSLFCMPPQAVNLGHKPGNRLAFLWRLLYKQALWYQTQISRKISKNHVQLTEKIIFEESTVKSLLGHIQAALQATGESLDHTPKLKSVSGEEHFLLGAYEVSVQFWKKALQETKGIGRRRCYLQTRYLLAILYCHLYHYNMNDAQGLSDQLVSAILRRSHLIIKEEEDSLVPENLHCAFGMIEDVHPEAAVMVIQSMARFMTAYFTNHPLYVLPPHNVNILPPLHINSGQYPRVVPLQHAKISSVVRDQNLSEVWTVEYALELLLISGLLPEAVWLVHTLGDWKMSVSLGLAINLFCKNNSNLSKSKKKKLNLPLNMTPEQTFQEKLQCFLGQPNFSEALNEVGPKYKQFTDPIEEEDANVLFGSVQEILKAAVMADADILSETFQLLVDSAKDLSKRFWGVVPVGLYLPAPPLYCPQPAFLSEEDDNDPPLKIERDYRQKVSGLLQRILLLFRAARCSFPAAQWYILKLKWARKVMQKIRLKASLPLLNPLPQSLLNYSKVGLAFFKPGAAGDHSCDEVSSKTIGCFRELCALCWMLHVRDKLSYSCRRFQAARENVEKKKDCEVDFDACMIEHCLNAVEWAYRLLPFSRFMNIEELVQDIILSLIAELPPIRKVAEILVKAFPNPEDIRVPLRDKYNSLQQRLRHCTVKGPQTEEMMSVVLHNIQKVRLKALRRVRRNIGPFEMNIWEPDEDEHPNDEAQVWDKYSLEASLSRSTLTELGSSMTQSDADLAEMLSEPLMTEGPRQQLHSDQRSNRHFPDLTSLNKDNSKKKKYCELEEEPKRKDHENLLGQNRVPLVGVWEFERDDEEYIKFLDLFLSYMLERDLVGSSDPGIPFLTSFSTHLKEHELNSLLFDVHTTLKRRQGKTKSQNVFRAGSCYTIFPETGGSEQSTLDNEKQNGLENQVPTLSELVLQGNGSSKQNLLEGIGRNTGKQGLFGLKQKSIYRMRDDNQEIPLTSLTHNLSDHAFSTPQCFKPGKCTYKAISWNDILPREELPLELKNKFGTIARLLEWMIRWSDRRLLCDSTKTESFPINSPVIRVRASAAAILTSLWLLEVPRLDKCKAKNDLFKVPEHQYAVAPVFLPESIPRVETESCTDTGCPASAANPNRIQEENDCEEPCNGVLELPVAAKDPEVEENSIENFSVKHIADKGAPDIYEDLLEVETFTQDEVESYSSYNEENFEGTAGSVGNSISITIKPVQQQSERQGSGAEVRCSDEEPVEEMVMKKAIEQDSLTEAVVNPKLTSHILDENTAISSEHMSVYKEHSSTQPSLVQGESASSGAPACSKHQNTQENEPSVQPPNASDPVRQMLQDEMFRLLQLQQINFMSLMQMVGSSFASLPTVQQLLQQPQASRLTGTVAGTGNDLQADTPVKQEAMGDHAKHADRKNSLHRQEGITQTDQNYTGNIQSHSNSRGQIPSPETLLSPAPPGQAASNHLQLLSPSPSTQKIPPLIPVAKSLNPVNGFPLLKLETERKLYLPPVREAQASLRPPLQPRKAWGPTNSVKETLPTPFGAHNPPPPAHLNLNQYDADAVQKALEQKRWAETVNKAPPKHLNLDQYVTQENSPPQQDPSREISGEETFNGTPGPLGVSCQNFSGIPLLHLQRRDFTPLLLSTGTAPVSVPSLLTGPVATDQDSRRILNQWKRTSLLQSRLARESKYRQPKLIPLENLIAFEQSLFQQGQPRKIQLLKTEIQPPEATWEVDNKKRQRRRAKKTLQEKSDKEQERKPSVTFRPDESIISTVDKEVLLTTKDKQDEPKSQDKDGFAIPFESLEEDISTSAGLHYMASIRKKAVEIQDASTNTEPVLESLQAKGATVQEVVSEPGTTQPIISSEPAPETLHVPQIVPPDVFLNFRFPDEISEKPSTSAAAANLGEHQYINVIDIEADDFLKELPLIDELMEDGVVQQESEKLEVPSSAKLHFMAASVTNVHRPDLKSDGEAKSLLQVEAQNLKSDHVEDPFTWNRLYEDIPVDPHMVSSSRTLHKEHLVTEFQKMDEKLLALQNMAENIQKDFSNTKLLVKTIDNWEETVAPPMDKGRYSPRAFRESDQGHYPIPLDFEDQTDEKEEILELGFVDNQIGHLKSHSLSSVTSSGHSTVKSDFEDMAYSEKLVQSFSTDPLQLTGLTDVADIIHDLVKDGGISAHDLGLTENQARKITSTRITRQPPRTEKEKKEIRAWMKRKQKERMVEYLGKLAEQRAQEHNPFHSRRSANAMTSREIRLSQKLKVEKDKMLQSKHRSHRVSEAVTLMNELLSETVRLPTDESRPLSGTPALARGLRRQLLPPPRGDNPHGHTLLTSQAEKIKFASKPAYAQKRSNLSRGPQNSIWSTGAAKFAVQKQTRDAKATVRNAPRSPVTSRQNRMSKVASRETSPDLNEDQPHLQRPSRQQWKLQEGRPMAAIPASSYPTPNVRYLSSPGDPVGSQSEADVAYERERDVVSPWTVPPEIHRILHDNHDPLFEGSLILEDNGSRLSVNGLDTISESTESILSKLDWTAVDAMVASIEDK</sequence>
<dbReference type="GO" id="GO:0035869">
    <property type="term" value="C:ciliary transition zone"/>
    <property type="evidence" value="ECO:0000318"/>
    <property type="project" value="GO_Central"/>
</dbReference>
<evidence type="ECO:0000313" key="2">
    <source>
        <dbReference type="Ensembl" id="ENSOANP00000052110.1"/>
    </source>
</evidence>
<dbReference type="GeneTree" id="ENSGT00800000124150"/>
<feature type="region of interest" description="Disordered" evidence="1">
    <location>
        <begin position="1491"/>
        <end position="1515"/>
    </location>
</feature>
<dbReference type="InParanoid" id="A0A6I8PDX7"/>
<dbReference type="PANTHER" id="PTHR14492:SF4">
    <property type="entry name" value="CILIOGENESIS AND PLANAR POLARITY EFFECTOR 1"/>
    <property type="match status" value="1"/>
</dbReference>
<feature type="compositionally biased region" description="Basic and acidic residues" evidence="1">
    <location>
        <begin position="2784"/>
        <end position="2798"/>
    </location>
</feature>
<feature type="compositionally biased region" description="Polar residues" evidence="1">
    <location>
        <begin position="3102"/>
        <end position="3113"/>
    </location>
</feature>
<reference evidence="2" key="2">
    <citation type="submission" date="2025-08" db="UniProtKB">
        <authorList>
            <consortium name="Ensembl"/>
        </authorList>
    </citation>
    <scope>IDENTIFICATION</scope>
    <source>
        <strain evidence="2">Glennie</strain>
    </source>
</reference>
<organism evidence="2 3">
    <name type="scientific">Ornithorhynchus anatinus</name>
    <name type="common">Duckbill platypus</name>
    <dbReference type="NCBI Taxonomy" id="9258"/>
    <lineage>
        <taxon>Eukaryota</taxon>
        <taxon>Metazoa</taxon>
        <taxon>Chordata</taxon>
        <taxon>Craniata</taxon>
        <taxon>Vertebrata</taxon>
        <taxon>Euteleostomi</taxon>
        <taxon>Mammalia</taxon>
        <taxon>Monotremata</taxon>
        <taxon>Ornithorhynchidae</taxon>
        <taxon>Ornithorhynchus</taxon>
    </lineage>
</organism>
<keyword evidence="3" id="KW-1185">Reference proteome</keyword>
<dbReference type="GeneID" id="100077841"/>
<feature type="region of interest" description="Disordered" evidence="1">
    <location>
        <begin position="2106"/>
        <end position="2195"/>
    </location>
</feature>
<dbReference type="Bgee" id="ENSOANG00000009236">
    <property type="expression patterns" value="Expressed in testis and 8 other cell types or tissues"/>
</dbReference>
<dbReference type="OMA" id="QYWDVRY"/>
<reference evidence="2" key="3">
    <citation type="submission" date="2025-09" db="UniProtKB">
        <authorList>
            <consortium name="Ensembl"/>
        </authorList>
    </citation>
    <scope>IDENTIFICATION</scope>
    <source>
        <strain evidence="2">Glennie</strain>
    </source>
</reference>
<accession>A0A6I8PDX7</accession>
<dbReference type="Ensembl" id="ENSOANT00000052172.1">
    <property type="protein sequence ID" value="ENSOANP00000052110.1"/>
    <property type="gene ID" value="ENSOANG00000009236.3"/>
</dbReference>
<feature type="region of interest" description="Disordered" evidence="1">
    <location>
        <begin position="2449"/>
        <end position="2485"/>
    </location>
</feature>
<feature type="compositionally biased region" description="Basic and acidic residues" evidence="1">
    <location>
        <begin position="1497"/>
        <end position="1508"/>
    </location>
</feature>
<evidence type="ECO:0000256" key="1">
    <source>
        <dbReference type="SAM" id="MobiDB-lite"/>
    </source>
</evidence>
<gene>
    <name evidence="2" type="primary">CPLANE1</name>
</gene>